<dbReference type="InterPro" id="IPR027473">
    <property type="entry name" value="L-asparaginase_C"/>
</dbReference>
<dbReference type="GO" id="GO:0004067">
    <property type="term" value="F:asparaginase activity"/>
    <property type="evidence" value="ECO:0007669"/>
    <property type="project" value="UniProtKB-UniRule"/>
</dbReference>
<evidence type="ECO:0000259" key="4">
    <source>
        <dbReference type="Pfam" id="PF17763"/>
    </source>
</evidence>
<accession>A0A0G3HFC2</accession>
<dbReference type="Gene3D" id="3.40.50.40">
    <property type="match status" value="1"/>
</dbReference>
<keyword evidence="5" id="KW-0808">Transferase</keyword>
<dbReference type="SFLD" id="SFLDS00057">
    <property type="entry name" value="Glutaminase/Asparaginase"/>
    <property type="match status" value="1"/>
</dbReference>
<reference evidence="5 6" key="1">
    <citation type="journal article" date="2015" name="Genome Announc.">
        <title>Virulence Factor Genes Detected in the Complete Genome Sequence of Corynebacterium uterequi DSM 45634, Isolated from the Uterus of a Maiden Mare.</title>
        <authorList>
            <person name="Ruckert C."/>
            <person name="Kriete M."/>
            <person name="Jaenicke S."/>
            <person name="Winkler A."/>
            <person name="Tauch A."/>
        </authorList>
    </citation>
    <scope>NUCLEOTIDE SEQUENCE [LARGE SCALE GENOMIC DNA]</scope>
    <source>
        <strain evidence="5 6">DSM 45634</strain>
    </source>
</reference>
<dbReference type="EMBL" id="CP011546">
    <property type="protein sequence ID" value="AKK11445.1"/>
    <property type="molecule type" value="Genomic_DNA"/>
</dbReference>
<dbReference type="RefSeq" id="WP_236684693.1">
    <property type="nucleotide sequence ID" value="NZ_CP011546.1"/>
</dbReference>
<dbReference type="SUPFAM" id="SSF53774">
    <property type="entry name" value="Glutaminase/Asparaginase"/>
    <property type="match status" value="1"/>
</dbReference>
<dbReference type="InterPro" id="IPR036152">
    <property type="entry name" value="Asp/glu_Ase-like_sf"/>
</dbReference>
<evidence type="ECO:0000313" key="6">
    <source>
        <dbReference type="Proteomes" id="UP000035548"/>
    </source>
</evidence>
<gene>
    <name evidence="5" type="ORF">CUTER_07280</name>
</gene>
<dbReference type="KEGG" id="cut:CUTER_07280"/>
<dbReference type="PANTHER" id="PTHR11707">
    <property type="entry name" value="L-ASPARAGINASE"/>
    <property type="match status" value="1"/>
</dbReference>
<dbReference type="Gene3D" id="3.40.50.1170">
    <property type="entry name" value="L-asparaginase, N-terminal domain"/>
    <property type="match status" value="1"/>
</dbReference>
<dbReference type="PATRIC" id="fig|1072256.5.peg.1439"/>
<dbReference type="InterPro" id="IPR027474">
    <property type="entry name" value="L-asparaginase_N"/>
</dbReference>
<dbReference type="PROSITE" id="PS51732">
    <property type="entry name" value="ASN_GLN_ASE_3"/>
    <property type="match status" value="1"/>
</dbReference>
<dbReference type="AlphaFoldDB" id="A0A0G3HFC2"/>
<feature type="binding site" evidence="2">
    <location>
        <begin position="84"/>
        <end position="85"/>
    </location>
    <ligand>
        <name>substrate</name>
    </ligand>
</feature>
<evidence type="ECO:0000313" key="5">
    <source>
        <dbReference type="EMBL" id="AKK11445.1"/>
    </source>
</evidence>
<dbReference type="EC" id="3.5.1.1" evidence="5"/>
<protein>
    <submittedName>
        <fullName evidence="5">L-asparaginase/GlutRNAGln amidotransferase subunit D</fullName>
        <ecNumber evidence="5">3.5.1.1</ecNumber>
    </submittedName>
</protein>
<dbReference type="Proteomes" id="UP000035548">
    <property type="component" value="Chromosome"/>
</dbReference>
<keyword evidence="5" id="KW-0378">Hydrolase</keyword>
<keyword evidence="6" id="KW-1185">Reference proteome</keyword>
<dbReference type="STRING" id="1072256.CUTER_07280"/>
<dbReference type="InterPro" id="IPR040919">
    <property type="entry name" value="Asparaginase_C"/>
</dbReference>
<feature type="domain" description="Asparaginase/glutaminase C-terminal" evidence="4">
    <location>
        <begin position="179"/>
        <end position="287"/>
    </location>
</feature>
<dbReference type="Pfam" id="PF00710">
    <property type="entry name" value="Asparaginase"/>
    <property type="match status" value="1"/>
</dbReference>
<dbReference type="PIRSF" id="PIRSF001220">
    <property type="entry name" value="L-ASNase_gatD"/>
    <property type="match status" value="1"/>
</dbReference>
<feature type="domain" description="L-asparaginase N-terminal" evidence="3">
    <location>
        <begin position="2"/>
        <end position="167"/>
    </location>
</feature>
<evidence type="ECO:0000256" key="1">
    <source>
        <dbReference type="PIRSR" id="PIRSR001220-1"/>
    </source>
</evidence>
<sequence length="290" mass="28514">MISLLTTGGTIACTQVDGALVPTLGGAELLASAHRVAADLPPTRVTDLSLIDSSAMDFALLDTVLDAVAAALDDSSAVVLTHGTDSLEETALAMDLLGGPIVLTGAQRPADHPHPDGPGNLAAALTAAASVERAAIAFGGRVIPARGAYKTDTHALAAFASNDAPTRAPAPRARLGTVRIPIVAAYPGAPEWIIDDAVRRGADGLVVEALGSGNMSPACGDAVARAAASIPVVIATRVARGGVALAYGGAGGGATLSGHGVLSAGRLSAGQARIALAWAVAAGVDPASLL</sequence>
<dbReference type="PANTHER" id="PTHR11707:SF28">
    <property type="entry name" value="60 KDA LYSOPHOSPHOLIPASE"/>
    <property type="match status" value="1"/>
</dbReference>
<dbReference type="InterPro" id="IPR037152">
    <property type="entry name" value="L-asparaginase_N_sf"/>
</dbReference>
<dbReference type="PRINTS" id="PR00139">
    <property type="entry name" value="ASNGLNASE"/>
</dbReference>
<organism evidence="5 6">
    <name type="scientific">Corynebacterium uterequi</name>
    <dbReference type="NCBI Taxonomy" id="1072256"/>
    <lineage>
        <taxon>Bacteria</taxon>
        <taxon>Bacillati</taxon>
        <taxon>Actinomycetota</taxon>
        <taxon>Actinomycetes</taxon>
        <taxon>Mycobacteriales</taxon>
        <taxon>Corynebacteriaceae</taxon>
        <taxon>Corynebacterium</taxon>
    </lineage>
</organism>
<dbReference type="GO" id="GO:0016740">
    <property type="term" value="F:transferase activity"/>
    <property type="evidence" value="ECO:0007669"/>
    <property type="project" value="UniProtKB-KW"/>
</dbReference>
<reference evidence="6" key="2">
    <citation type="submission" date="2015-05" db="EMBL/GenBank/DDBJ databases">
        <title>Complete genome sequence of Corynebacterium uterequi DSM 45634, isolated from the uterus of a maiden mare.</title>
        <authorList>
            <person name="Ruckert C."/>
            <person name="Albersmeier A."/>
            <person name="Winkler A."/>
            <person name="Tauch A."/>
        </authorList>
    </citation>
    <scope>NUCLEOTIDE SEQUENCE [LARGE SCALE GENOMIC DNA]</scope>
    <source>
        <strain evidence="6">DSM 45634</strain>
    </source>
</reference>
<name>A0A0G3HFC2_9CORY</name>
<feature type="binding site" evidence="2">
    <location>
        <position position="53"/>
    </location>
    <ligand>
        <name>substrate</name>
    </ligand>
</feature>
<evidence type="ECO:0000256" key="2">
    <source>
        <dbReference type="PIRSR" id="PIRSR001220-2"/>
    </source>
</evidence>
<dbReference type="PIRSF" id="PIRSF500176">
    <property type="entry name" value="L_ASNase"/>
    <property type="match status" value="1"/>
</dbReference>
<dbReference type="InterPro" id="IPR006034">
    <property type="entry name" value="Asparaginase/glutaminase-like"/>
</dbReference>
<dbReference type="SMART" id="SM00870">
    <property type="entry name" value="Asparaginase"/>
    <property type="match status" value="1"/>
</dbReference>
<feature type="active site" description="O-isoaspartyl threonine intermediate" evidence="1">
    <location>
        <position position="10"/>
    </location>
</feature>
<proteinExistence type="predicted"/>
<dbReference type="Pfam" id="PF17763">
    <property type="entry name" value="Asparaginase_C"/>
    <property type="match status" value="1"/>
</dbReference>
<evidence type="ECO:0000259" key="3">
    <source>
        <dbReference type="Pfam" id="PF00710"/>
    </source>
</evidence>